<accession>A0A1I8ERQ1</accession>
<name>A0A1I8ERQ1_WUCBA</name>
<dbReference type="Pfam" id="PF00335">
    <property type="entry name" value="Tetraspanin"/>
    <property type="match status" value="1"/>
</dbReference>
<reference evidence="7" key="1">
    <citation type="submission" date="2016-11" db="UniProtKB">
        <authorList>
            <consortium name="WormBaseParasite"/>
        </authorList>
    </citation>
    <scope>IDENTIFICATION</scope>
    <source>
        <strain evidence="7">pt0022</strain>
    </source>
</reference>
<dbReference type="InterPro" id="IPR008952">
    <property type="entry name" value="Tetraspanin_EC2_sf"/>
</dbReference>
<dbReference type="STRING" id="6293.A0A1I8ERQ1"/>
<feature type="transmembrane region" description="Helical" evidence="6">
    <location>
        <begin position="102"/>
        <end position="124"/>
    </location>
</feature>
<evidence type="ECO:0000256" key="4">
    <source>
        <dbReference type="ARBA" id="ARBA00023136"/>
    </source>
</evidence>
<organism evidence="7">
    <name type="scientific">Wuchereria bancrofti</name>
    <dbReference type="NCBI Taxonomy" id="6293"/>
    <lineage>
        <taxon>Eukaryota</taxon>
        <taxon>Metazoa</taxon>
        <taxon>Ecdysozoa</taxon>
        <taxon>Nematoda</taxon>
        <taxon>Chromadorea</taxon>
        <taxon>Rhabditida</taxon>
        <taxon>Spirurina</taxon>
        <taxon>Spiruromorpha</taxon>
        <taxon>Filarioidea</taxon>
        <taxon>Onchocercidae</taxon>
        <taxon>Wuchereria</taxon>
    </lineage>
</organism>
<dbReference type="Gene3D" id="1.10.1450.10">
    <property type="entry name" value="Tetraspanin"/>
    <property type="match status" value="1"/>
</dbReference>
<dbReference type="AlphaFoldDB" id="A0A1I8ERQ1"/>
<dbReference type="PANTHER" id="PTHR19282:SF502">
    <property type="entry name" value="TETRASPANIN-14"/>
    <property type="match status" value="1"/>
</dbReference>
<evidence type="ECO:0000256" key="1">
    <source>
        <dbReference type="ARBA" id="ARBA00004141"/>
    </source>
</evidence>
<protein>
    <submittedName>
        <fullName evidence="7">Tetraspanin</fullName>
    </submittedName>
</protein>
<dbReference type="WBParaSite" id="maker-PairedContig_434-snap-gene-0.19-mRNA-1">
    <property type="protein sequence ID" value="maker-PairedContig_434-snap-gene-0.19-mRNA-1"/>
    <property type="gene ID" value="maker-PairedContig_434-snap-gene-0.19"/>
</dbReference>
<feature type="transmembrane region" description="Helical" evidence="6">
    <location>
        <begin position="58"/>
        <end position="82"/>
    </location>
</feature>
<comment type="subcellular location">
    <subcellularLocation>
        <location evidence="1">Membrane</location>
        <topology evidence="1">Multi-pass membrane protein</topology>
    </subcellularLocation>
</comment>
<dbReference type="GO" id="GO:0005886">
    <property type="term" value="C:plasma membrane"/>
    <property type="evidence" value="ECO:0007669"/>
    <property type="project" value="TreeGrafter"/>
</dbReference>
<evidence type="ECO:0000256" key="3">
    <source>
        <dbReference type="ARBA" id="ARBA00022989"/>
    </source>
</evidence>
<dbReference type="SUPFAM" id="SSF48652">
    <property type="entry name" value="Tetraspanin"/>
    <property type="match status" value="1"/>
</dbReference>
<sequence length="512" mass="57700">MIIQLIFLIGAEEKHRLMPSVEYGRFGLQPTAINQNRNKHLLDEPKKRKPRQEICAPLKWLCFIANFLVFLIGVTCLALGVYLCIKDPRPIAEWADVFLNPAVMLTIIGLAICIVSLMGSLGALRDNIALLKTFALSVFFCYIVIVIFTFLLFILFYSDTTEGLSAHSILIYSVKNYHTNRNLADFVDYIQEQLECCGVSSTSQGYRDWQLSDQFNCNPANPYPEKCGVPFSCCKRSVVSEAAAGSSNPLLPAMRSLQCWQNAQTKRPQELEADLHTRGCLQPLRILFESHAIHVGAVIAIIIIPVCISVCLSNILAKQIDHQRYLLEREARRCERRRRRNERIRFRDPYITATESNANEAKRSTGALRHSTGQILEDSATVIDLGREPVKLTEPLRPSVAVQPEKSKFSQSPPPVPPHESSPMNDEVRWHRKHCQPTSNPPPKHIVQTSLAINQHQRIPNGTATAAAQNKQKQKRRSVVTASPPKTAGENRTQQWVLEQSGLVGYKPKHEK</sequence>
<feature type="transmembrane region" description="Helical" evidence="6">
    <location>
        <begin position="292"/>
        <end position="317"/>
    </location>
</feature>
<feature type="region of interest" description="Disordered" evidence="5">
    <location>
        <begin position="457"/>
        <end position="512"/>
    </location>
</feature>
<keyword evidence="4 6" id="KW-0472">Membrane</keyword>
<dbReference type="PRINTS" id="PR00259">
    <property type="entry name" value="TMFOUR"/>
</dbReference>
<dbReference type="InterPro" id="IPR018499">
    <property type="entry name" value="Tetraspanin/Peripherin"/>
</dbReference>
<dbReference type="PANTHER" id="PTHR19282">
    <property type="entry name" value="TETRASPANIN"/>
    <property type="match status" value="1"/>
</dbReference>
<feature type="transmembrane region" description="Helical" evidence="6">
    <location>
        <begin position="136"/>
        <end position="157"/>
    </location>
</feature>
<proteinExistence type="predicted"/>
<evidence type="ECO:0000256" key="6">
    <source>
        <dbReference type="SAM" id="Phobius"/>
    </source>
</evidence>
<feature type="region of interest" description="Disordered" evidence="5">
    <location>
        <begin position="394"/>
        <end position="425"/>
    </location>
</feature>
<keyword evidence="3 6" id="KW-1133">Transmembrane helix</keyword>
<keyword evidence="2 6" id="KW-0812">Transmembrane</keyword>
<evidence type="ECO:0000256" key="2">
    <source>
        <dbReference type="ARBA" id="ARBA00022692"/>
    </source>
</evidence>
<evidence type="ECO:0000256" key="5">
    <source>
        <dbReference type="SAM" id="MobiDB-lite"/>
    </source>
</evidence>
<evidence type="ECO:0000313" key="7">
    <source>
        <dbReference type="WBParaSite" id="maker-PairedContig_434-snap-gene-0.19-mRNA-1"/>
    </source>
</evidence>